<dbReference type="Gene3D" id="1.25.40.10">
    <property type="entry name" value="Tetratricopeptide repeat domain"/>
    <property type="match status" value="1"/>
</dbReference>
<organism evidence="1 2">
    <name type="scientific">Rathayibacter tanaceti</name>
    <dbReference type="NCBI Taxonomy" id="1671680"/>
    <lineage>
        <taxon>Bacteria</taxon>
        <taxon>Bacillati</taxon>
        <taxon>Actinomycetota</taxon>
        <taxon>Actinomycetes</taxon>
        <taxon>Micrococcales</taxon>
        <taxon>Microbacteriaceae</taxon>
        <taxon>Rathayibacter</taxon>
    </lineage>
</organism>
<accession>A0A166H1X3</accession>
<proteinExistence type="predicted"/>
<dbReference type="InterPro" id="IPR011990">
    <property type="entry name" value="TPR-like_helical_dom_sf"/>
</dbReference>
<dbReference type="PATRIC" id="fig|1671680.3.peg.3368"/>
<dbReference type="InterPro" id="IPR041656">
    <property type="entry name" value="TPR_5"/>
</dbReference>
<dbReference type="RefSeq" id="WP_068213532.1">
    <property type="nucleotide sequence ID" value="NZ_CP047186.1"/>
</dbReference>
<dbReference type="Proteomes" id="UP000076717">
    <property type="component" value="Unassembled WGS sequence"/>
</dbReference>
<reference evidence="1 2" key="1">
    <citation type="submission" date="2015-08" db="EMBL/GenBank/DDBJ databases">
        <title>Draft Genome Sequence of Rathayibacter sp. Strain VKM Ac-2596 Isolated from Leaf Gall Induced by Plant-Parasitic Nematodes.</title>
        <authorList>
            <person name="Vasilenko O.V."/>
            <person name="Starodumova I.P."/>
            <person name="Tarlachkov S.V."/>
            <person name="Dorofeeva L.V."/>
            <person name="Evtushenko L.I."/>
        </authorList>
    </citation>
    <scope>NUCLEOTIDE SEQUENCE [LARGE SCALE GENOMIC DNA]</scope>
    <source>
        <strain evidence="1 2">VKM Ac-2596</strain>
    </source>
</reference>
<dbReference type="EMBL" id="LIIN01000208">
    <property type="protein sequence ID" value="KZX19784.1"/>
    <property type="molecule type" value="Genomic_DNA"/>
</dbReference>
<gene>
    <name evidence="1" type="ORF">ACH61_03116</name>
</gene>
<name>A0A166H1X3_9MICO</name>
<comment type="caution">
    <text evidence="1">The sequence shown here is derived from an EMBL/GenBank/DDBJ whole genome shotgun (WGS) entry which is preliminary data.</text>
</comment>
<protein>
    <submittedName>
        <fullName evidence="1">Tetratrico peptide repeat protein</fullName>
    </submittedName>
</protein>
<keyword evidence="2" id="KW-1185">Reference proteome</keyword>
<dbReference type="AlphaFoldDB" id="A0A166H1X3"/>
<evidence type="ECO:0000313" key="2">
    <source>
        <dbReference type="Proteomes" id="UP000076717"/>
    </source>
</evidence>
<evidence type="ECO:0000313" key="1">
    <source>
        <dbReference type="EMBL" id="KZX19784.1"/>
    </source>
</evidence>
<dbReference type="Pfam" id="PF12688">
    <property type="entry name" value="TPR_5"/>
    <property type="match status" value="1"/>
</dbReference>
<dbReference type="SUPFAM" id="SSF48452">
    <property type="entry name" value="TPR-like"/>
    <property type="match status" value="1"/>
</dbReference>
<sequence length="197" mass="20647">MVDSPLPSDRARLGPSARDVDESARWQAAVDRLGAQVDPDGVVERMRVLAARYPGTDGVAAFELGGALDSSGREAEAAAEYERALAAGLDDERRARLLIQYASTLRNLGRAEEAVALMSEADSHPAVGAAREVFLALALHSAGRADDALRVALEALVPTLPRYQRSVRAYAAALTGATTPEVGAPRPTQPSSSSGSI</sequence>